<reference evidence="2 3" key="1">
    <citation type="submission" date="2016-05" db="EMBL/GenBank/DDBJ databases">
        <title>Comparative analysis of secretome profiles of manganese(II)-oxidizing ascomycete fungi.</title>
        <authorList>
            <consortium name="DOE Joint Genome Institute"/>
            <person name="Zeiner C.A."/>
            <person name="Purvine S.O."/>
            <person name="Zink E.M."/>
            <person name="Wu S."/>
            <person name="Pasa-Tolic L."/>
            <person name="Chaput D.L."/>
            <person name="Haridas S."/>
            <person name="Grigoriev I.V."/>
            <person name="Santelli C.M."/>
            <person name="Hansel C.M."/>
        </authorList>
    </citation>
    <scope>NUCLEOTIDE SEQUENCE [LARGE SCALE GENOMIC DNA]</scope>
    <source>
        <strain evidence="2 3">AP3s5-JAC2a</strain>
    </source>
</reference>
<evidence type="ECO:0000313" key="3">
    <source>
        <dbReference type="Proteomes" id="UP000077069"/>
    </source>
</evidence>
<dbReference type="InParanoid" id="A0A177CIB2"/>
<organism evidence="2 3">
    <name type="scientific">Paraphaeosphaeria sporulosa</name>
    <dbReference type="NCBI Taxonomy" id="1460663"/>
    <lineage>
        <taxon>Eukaryota</taxon>
        <taxon>Fungi</taxon>
        <taxon>Dikarya</taxon>
        <taxon>Ascomycota</taxon>
        <taxon>Pezizomycotina</taxon>
        <taxon>Dothideomycetes</taxon>
        <taxon>Pleosporomycetidae</taxon>
        <taxon>Pleosporales</taxon>
        <taxon>Massarineae</taxon>
        <taxon>Didymosphaeriaceae</taxon>
        <taxon>Paraphaeosphaeria</taxon>
    </lineage>
</organism>
<feature type="compositionally biased region" description="Polar residues" evidence="1">
    <location>
        <begin position="273"/>
        <end position="286"/>
    </location>
</feature>
<protein>
    <submittedName>
        <fullName evidence="2">Uncharacterized protein</fullName>
    </submittedName>
</protein>
<dbReference type="EMBL" id="KV441551">
    <property type="protein sequence ID" value="OAG06589.1"/>
    <property type="molecule type" value="Genomic_DNA"/>
</dbReference>
<feature type="region of interest" description="Disordered" evidence="1">
    <location>
        <begin position="130"/>
        <end position="151"/>
    </location>
</feature>
<evidence type="ECO:0000256" key="1">
    <source>
        <dbReference type="SAM" id="MobiDB-lite"/>
    </source>
</evidence>
<proteinExistence type="predicted"/>
<accession>A0A177CIB2</accession>
<dbReference type="Proteomes" id="UP000077069">
    <property type="component" value="Unassembled WGS sequence"/>
</dbReference>
<evidence type="ECO:0000313" key="2">
    <source>
        <dbReference type="EMBL" id="OAG06589.1"/>
    </source>
</evidence>
<dbReference type="RefSeq" id="XP_018036954.1">
    <property type="nucleotide sequence ID" value="XM_018184776.1"/>
</dbReference>
<dbReference type="AlphaFoldDB" id="A0A177CIB2"/>
<keyword evidence="3" id="KW-1185">Reference proteome</keyword>
<feature type="region of interest" description="Disordered" evidence="1">
    <location>
        <begin position="260"/>
        <end position="286"/>
    </location>
</feature>
<dbReference type="GeneID" id="28768262"/>
<sequence length="604" mass="67032">MVGRQNSSKYRLHGFGTAGASFRLKPTVSESLLLTDTLRGEAIKRVLATVAQRVSTIVQAHEPTDFVPVDLNSGFADPDPRYENWTPPADQVPVAGNGKDSRFIEENMWATKPMRPKRATLGAYATDWEDRSDVTKPKPKLGGTGTWGDFGVKEAAASPPWDDRSVDNGYVEDSPVPRTMEGMNQVLQQRVRAARAKSTAAYANRSPSAVAKDVSPLAATQDVQAASCGTNTAPNDTVSRSSYHKLIPPHKRKLMAGQTIPAVSPSPEPAKLSQAQNPDLAAQTSPMKAAATIEDAEDALVLFQKRLEDQQKQKEKEKTTVSGNLVAANVAQADQNKNDREMVIINGFHRSVNAALSVKTVQARPPPGNRFVVATNRDGRSASSTTLVNDVETDDEALARKLQATEFGMQDISNAVNMIEQEFNQYKLQHKTTLSKQDFKGEDLYKKLHKVQEIIWKQDMMKLHQFAESKDSLYQMDEVEFQRYYKKVVSAHLAQRDARRGLVEHVVKMQSDRDANNSYTVDELLAMEAGILRAVFNKIYSAHRQDASALNMSLDSECRFFLTEDDLDDIEEAGEQEFDSDGFSLSSDEDDDDDVIFFKGHRRG</sequence>
<dbReference type="OrthoDB" id="3796067at2759"/>
<name>A0A177CIB2_9PLEO</name>
<gene>
    <name evidence="2" type="ORF">CC84DRAFT_1257898</name>
</gene>